<comment type="similarity">
    <text evidence="1">Belongs to the polysaccharide synthase family.</text>
</comment>
<dbReference type="PANTHER" id="PTHR43318:SF1">
    <property type="entry name" value="POLYSACCHARIDE BIOSYNTHESIS PROTEIN EPSC-RELATED"/>
    <property type="match status" value="1"/>
</dbReference>
<keyword evidence="2" id="KW-1133">Transmembrane helix</keyword>
<proteinExistence type="inferred from homology"/>
<dbReference type="Gene3D" id="3.40.50.720">
    <property type="entry name" value="NAD(P)-binding Rossmann-like Domain"/>
    <property type="match status" value="2"/>
</dbReference>
<protein>
    <submittedName>
        <fullName evidence="4">NDP-sugar epimerase, includes UDP-GlcNAc-inverting 4,6-dehydratase FlaA1 and capsular polysaccharide biosynthesis protein EpsC</fullName>
    </submittedName>
</protein>
<evidence type="ECO:0000313" key="5">
    <source>
        <dbReference type="Proteomes" id="UP000184603"/>
    </source>
</evidence>
<gene>
    <name evidence="4" type="ORF">SAMN02745220_00027</name>
</gene>
<dbReference type="SUPFAM" id="SSF53335">
    <property type="entry name" value="S-adenosyl-L-methionine-dependent methyltransferases"/>
    <property type="match status" value="1"/>
</dbReference>
<evidence type="ECO:0000256" key="1">
    <source>
        <dbReference type="ARBA" id="ARBA00007430"/>
    </source>
</evidence>
<dbReference type="RefSeq" id="WP_234981066.1">
    <property type="nucleotide sequence ID" value="NZ_FRFE01000001.1"/>
</dbReference>
<name>A0A1M7XVF1_9BACT</name>
<sequence>MRKQRLNTFFDHIRIFRGLMVRKTFWVVLFTDIVLIAVSHVLAYAVRFDFELFSQSNRIIGLFPFFVAVKIPVFYIFGLYRGMWRYTSITDLLNIFKAVCVSSGFIIMSVLYLNRFEGFSRSVFFMDGVFCFLLVCAHRGVIRYVLEDGEMFKWLPYRIKTNRQIRRLLLVGAGAAAEKVIREVRDNHGVPYEVVGLVDDDYRKQGLKIHGIPVLGKTVDLKESALRVSAEEILITIASATGEQMKRLVDICRETALPFKVLPSMGEIIKGRLSVSAIREVDYRDLLGRPVVSLDQEKIGSLITGRTIMVTGAGGSIGSELCKQLVRYAPGKLILLDAAEENLYKLQMELHHTIGFHNYIAVLAKIQNESLLDALFEEHAPSMVLHAAAYKHVPLIELNPWEAVSNNIQATKCLLDVVARHNIERFVLVSTDKAVRPTNVMGASKRLTEMLMLSHSKRGRGTSFMAVRFGNVLGSSGSVVPLFRQQIAQGGPVTVTHPDVTRYFMSIDEAAQLILQAATMGSGGEIFILKMGQPVKIANLARDLVKLMGYEPDVDIKIIYQGLRPGEKLYEELITEGEGIVPTAHKKIMVLQSNGQANRVGEDVLSELFDCSMRYDARGIKDALRRIIPEYQPDKHADAVIKITTNIDSSQLVV</sequence>
<dbReference type="Pfam" id="PF02719">
    <property type="entry name" value="Polysacc_synt_2"/>
    <property type="match status" value="1"/>
</dbReference>
<dbReference type="AlphaFoldDB" id="A0A1M7XVF1"/>
<evidence type="ECO:0000256" key="2">
    <source>
        <dbReference type="SAM" id="Phobius"/>
    </source>
</evidence>
<dbReference type="PANTHER" id="PTHR43318">
    <property type="entry name" value="UDP-N-ACETYLGLUCOSAMINE 4,6-DEHYDRATASE"/>
    <property type="match status" value="1"/>
</dbReference>
<feature type="transmembrane region" description="Helical" evidence="2">
    <location>
        <begin position="58"/>
        <end position="80"/>
    </location>
</feature>
<dbReference type="SUPFAM" id="SSF51735">
    <property type="entry name" value="NAD(P)-binding Rossmann-fold domains"/>
    <property type="match status" value="1"/>
</dbReference>
<dbReference type="CDD" id="cd05237">
    <property type="entry name" value="UDP_invert_4-6DH_SDR_e"/>
    <property type="match status" value="1"/>
</dbReference>
<organism evidence="4 5">
    <name type="scientific">Desulfopila aestuarii DSM 18488</name>
    <dbReference type="NCBI Taxonomy" id="1121416"/>
    <lineage>
        <taxon>Bacteria</taxon>
        <taxon>Pseudomonadati</taxon>
        <taxon>Thermodesulfobacteriota</taxon>
        <taxon>Desulfobulbia</taxon>
        <taxon>Desulfobulbales</taxon>
        <taxon>Desulfocapsaceae</taxon>
        <taxon>Desulfopila</taxon>
    </lineage>
</organism>
<dbReference type="InterPro" id="IPR036291">
    <property type="entry name" value="NAD(P)-bd_dom_sf"/>
</dbReference>
<feature type="transmembrane region" description="Helical" evidence="2">
    <location>
        <begin position="24"/>
        <end position="46"/>
    </location>
</feature>
<keyword evidence="5" id="KW-1185">Reference proteome</keyword>
<dbReference type="Pfam" id="PF13727">
    <property type="entry name" value="CoA_binding_3"/>
    <property type="match status" value="1"/>
</dbReference>
<feature type="transmembrane region" description="Helical" evidence="2">
    <location>
        <begin position="92"/>
        <end position="112"/>
    </location>
</feature>
<keyword evidence="2" id="KW-0472">Membrane</keyword>
<evidence type="ECO:0000259" key="3">
    <source>
        <dbReference type="Pfam" id="PF02719"/>
    </source>
</evidence>
<dbReference type="STRING" id="1121416.SAMN02745220_00027"/>
<keyword evidence="2" id="KW-0812">Transmembrane</keyword>
<dbReference type="InterPro" id="IPR051203">
    <property type="entry name" value="Polysaccharide_Synthase-Rel"/>
</dbReference>
<reference evidence="4 5" key="1">
    <citation type="submission" date="2016-12" db="EMBL/GenBank/DDBJ databases">
        <authorList>
            <person name="Song W.-J."/>
            <person name="Kurnit D.M."/>
        </authorList>
    </citation>
    <scope>NUCLEOTIDE SEQUENCE [LARGE SCALE GENOMIC DNA]</scope>
    <source>
        <strain evidence="4 5">DSM 18488</strain>
    </source>
</reference>
<feature type="domain" description="Polysaccharide biosynthesis protein CapD-like" evidence="3">
    <location>
        <begin position="308"/>
        <end position="592"/>
    </location>
</feature>
<dbReference type="InterPro" id="IPR003869">
    <property type="entry name" value="Polysac_CapD-like"/>
</dbReference>
<accession>A0A1M7XVF1</accession>
<dbReference type="EMBL" id="FRFE01000001">
    <property type="protein sequence ID" value="SHO42569.1"/>
    <property type="molecule type" value="Genomic_DNA"/>
</dbReference>
<evidence type="ECO:0000313" key="4">
    <source>
        <dbReference type="EMBL" id="SHO42569.1"/>
    </source>
</evidence>
<dbReference type="Proteomes" id="UP000184603">
    <property type="component" value="Unassembled WGS sequence"/>
</dbReference>
<dbReference type="InterPro" id="IPR029063">
    <property type="entry name" value="SAM-dependent_MTases_sf"/>
</dbReference>